<gene>
    <name evidence="1" type="ORF">DTO10_16800</name>
</gene>
<evidence type="ECO:0000313" key="1">
    <source>
        <dbReference type="EMBL" id="AXN39854.1"/>
    </source>
</evidence>
<dbReference type="RefSeq" id="WP_116821575.1">
    <property type="nucleotide sequence ID" value="NZ_CP030926.1"/>
</dbReference>
<dbReference type="Pfam" id="PF08890">
    <property type="entry name" value="Phage_TAC_5"/>
    <property type="match status" value="1"/>
</dbReference>
<organism evidence="1 2">
    <name type="scientific">Peribacillus butanolivorans</name>
    <dbReference type="NCBI Taxonomy" id="421767"/>
    <lineage>
        <taxon>Bacteria</taxon>
        <taxon>Bacillati</taxon>
        <taxon>Bacillota</taxon>
        <taxon>Bacilli</taxon>
        <taxon>Bacillales</taxon>
        <taxon>Bacillaceae</taxon>
        <taxon>Peribacillus</taxon>
    </lineage>
</organism>
<keyword evidence="2" id="KW-1185">Reference proteome</keyword>
<proteinExistence type="predicted"/>
<dbReference type="InterPro" id="IPR038559">
    <property type="entry name" value="XkdN-like_sf"/>
</dbReference>
<sequence length="127" mass="13383">MAKQKQDALAALLGADINVETSVPIKRLGVDFIIKAVDGKTMDRLKSQSTFGKELDEHKFGGNIIATACTNPNFGDAKLLEKVGASDAGDCVQKALLAGEIAKITAAIMDISGFGDFDEQVAEAKNL</sequence>
<protein>
    <recommendedName>
        <fullName evidence="3">XkdN</fullName>
    </recommendedName>
</protein>
<accession>A0ABM6XNA3</accession>
<dbReference type="GeneID" id="95399886"/>
<name>A0ABM6XNA3_9BACI</name>
<evidence type="ECO:0008006" key="3">
    <source>
        <dbReference type="Google" id="ProtNLM"/>
    </source>
</evidence>
<dbReference type="EMBL" id="CP030926">
    <property type="protein sequence ID" value="AXN39854.1"/>
    <property type="molecule type" value="Genomic_DNA"/>
</dbReference>
<evidence type="ECO:0000313" key="2">
    <source>
        <dbReference type="Proteomes" id="UP000260457"/>
    </source>
</evidence>
<dbReference type="Gene3D" id="3.30.2220.30">
    <property type="match status" value="1"/>
</dbReference>
<dbReference type="InterPro" id="IPR014986">
    <property type="entry name" value="XkdN-like"/>
</dbReference>
<dbReference type="Proteomes" id="UP000260457">
    <property type="component" value="Chromosome"/>
</dbReference>
<reference evidence="1 2" key="1">
    <citation type="submission" date="2018-07" db="EMBL/GenBank/DDBJ databases">
        <title>The molecular basis for the intramolecular migration of carboxyl group in the catabolism of para-hydroxybenzoate via gentisate.</title>
        <authorList>
            <person name="Zhao H."/>
            <person name="Xu Y."/>
            <person name="Lin S."/>
            <person name="Spain J.C."/>
            <person name="Zhou N.-Y."/>
        </authorList>
    </citation>
    <scope>NUCLEOTIDE SEQUENCE [LARGE SCALE GENOMIC DNA]</scope>
    <source>
        <strain evidence="1 2">PHB-7a</strain>
    </source>
</reference>